<accession>A0A2T2PCW1</accession>
<dbReference type="GO" id="GO:0098552">
    <property type="term" value="C:side of membrane"/>
    <property type="evidence" value="ECO:0007669"/>
    <property type="project" value="UniProtKB-KW"/>
</dbReference>
<evidence type="ECO:0000256" key="6">
    <source>
        <dbReference type="ARBA" id="ARBA00023180"/>
    </source>
</evidence>
<keyword evidence="12" id="KW-1185">Reference proteome</keyword>
<feature type="region of interest" description="Disordered" evidence="8">
    <location>
        <begin position="183"/>
        <end position="202"/>
    </location>
</feature>
<evidence type="ECO:0000259" key="10">
    <source>
        <dbReference type="Pfam" id="PF20238"/>
    </source>
</evidence>
<keyword evidence="5" id="KW-0472">Membrane</keyword>
<feature type="chain" id="PRO_5015641127" description="Copper acquisition factor BIM1-like domain-containing protein" evidence="9">
    <location>
        <begin position="19"/>
        <end position="220"/>
    </location>
</feature>
<organism evidence="11 12">
    <name type="scientific">Corynespora cassiicola Philippines</name>
    <dbReference type="NCBI Taxonomy" id="1448308"/>
    <lineage>
        <taxon>Eukaryota</taxon>
        <taxon>Fungi</taxon>
        <taxon>Dikarya</taxon>
        <taxon>Ascomycota</taxon>
        <taxon>Pezizomycotina</taxon>
        <taxon>Dothideomycetes</taxon>
        <taxon>Pleosporomycetidae</taxon>
        <taxon>Pleosporales</taxon>
        <taxon>Corynesporascaceae</taxon>
        <taxon>Corynespora</taxon>
    </lineage>
</organism>
<dbReference type="InterPro" id="IPR046936">
    <property type="entry name" value="BIM1-like"/>
</dbReference>
<dbReference type="Proteomes" id="UP000240883">
    <property type="component" value="Unassembled WGS sequence"/>
</dbReference>
<proteinExistence type="predicted"/>
<dbReference type="PANTHER" id="PTHR34992">
    <property type="entry name" value="HYPHAL ANASTAMOSIS-7 PROTEIN"/>
    <property type="match status" value="1"/>
</dbReference>
<dbReference type="Pfam" id="PF20238">
    <property type="entry name" value="BIM1-like_dom"/>
    <property type="match status" value="1"/>
</dbReference>
<evidence type="ECO:0000256" key="2">
    <source>
        <dbReference type="ARBA" id="ARBA00022475"/>
    </source>
</evidence>
<keyword evidence="7" id="KW-0449">Lipoprotein</keyword>
<dbReference type="OrthoDB" id="5333578at2759"/>
<evidence type="ECO:0000313" key="11">
    <source>
        <dbReference type="EMBL" id="PSN75474.1"/>
    </source>
</evidence>
<dbReference type="EMBL" id="KZ678128">
    <property type="protein sequence ID" value="PSN75474.1"/>
    <property type="molecule type" value="Genomic_DNA"/>
</dbReference>
<dbReference type="AlphaFoldDB" id="A0A2T2PCW1"/>
<reference evidence="11 12" key="1">
    <citation type="journal article" date="2018" name="Front. Microbiol.">
        <title>Genome-Wide Analysis of Corynespora cassiicola Leaf Fall Disease Putative Effectors.</title>
        <authorList>
            <person name="Lopez D."/>
            <person name="Ribeiro S."/>
            <person name="Label P."/>
            <person name="Fumanal B."/>
            <person name="Venisse J.S."/>
            <person name="Kohler A."/>
            <person name="de Oliveira R.R."/>
            <person name="Labutti K."/>
            <person name="Lipzen A."/>
            <person name="Lail K."/>
            <person name="Bauer D."/>
            <person name="Ohm R.A."/>
            <person name="Barry K.W."/>
            <person name="Spatafora J."/>
            <person name="Grigoriev I.V."/>
            <person name="Martin F.M."/>
            <person name="Pujade-Renaud V."/>
        </authorList>
    </citation>
    <scope>NUCLEOTIDE SEQUENCE [LARGE SCALE GENOMIC DNA]</scope>
    <source>
        <strain evidence="11 12">Philippines</strain>
    </source>
</reference>
<evidence type="ECO:0000256" key="1">
    <source>
        <dbReference type="ARBA" id="ARBA00004609"/>
    </source>
</evidence>
<feature type="signal peptide" evidence="9">
    <location>
        <begin position="1"/>
        <end position="18"/>
    </location>
</feature>
<name>A0A2T2PCW1_CORCC</name>
<keyword evidence="3" id="KW-0336">GPI-anchor</keyword>
<sequence length="220" mass="22410">MKFQSFLAASAILSLTSAHFHVVAPEWRGDSFARGASQWLFPCANVSETADPSNRTQWPVTGGSVAINGSHEWALTYVNLGLGTNVSSFNISLLDSYNQTGAGVFCLKEAGKAALEEGLAAAGLNSSSVDGVHASLQIIQIAHSGASLYNCADITFNASATLLSDDVCQNGTDVGGSAIQNVGASQTQEESPAESSGAASALSPAVGGGFLAAVIAWGLL</sequence>
<dbReference type="PANTHER" id="PTHR34992:SF2">
    <property type="entry name" value="COPPER ACQUISITION FACTOR BIM1-LIKE DOMAIN-CONTAINING PROTEIN"/>
    <property type="match status" value="1"/>
</dbReference>
<keyword evidence="4 9" id="KW-0732">Signal</keyword>
<keyword evidence="6" id="KW-0325">Glycoprotein</keyword>
<dbReference type="GO" id="GO:0005886">
    <property type="term" value="C:plasma membrane"/>
    <property type="evidence" value="ECO:0007669"/>
    <property type="project" value="UniProtKB-SubCell"/>
</dbReference>
<evidence type="ECO:0000256" key="9">
    <source>
        <dbReference type="SAM" id="SignalP"/>
    </source>
</evidence>
<comment type="subcellular location">
    <subcellularLocation>
        <location evidence="1">Cell membrane</location>
        <topology evidence="1">Lipid-anchor</topology>
        <topology evidence="1">GPI-anchor</topology>
    </subcellularLocation>
</comment>
<dbReference type="InterPro" id="IPR046530">
    <property type="entry name" value="BIM1-like_dom"/>
</dbReference>
<evidence type="ECO:0000256" key="8">
    <source>
        <dbReference type="SAM" id="MobiDB-lite"/>
    </source>
</evidence>
<evidence type="ECO:0000256" key="5">
    <source>
        <dbReference type="ARBA" id="ARBA00023136"/>
    </source>
</evidence>
<dbReference type="STRING" id="1448308.A0A2T2PCW1"/>
<evidence type="ECO:0000256" key="7">
    <source>
        <dbReference type="ARBA" id="ARBA00023288"/>
    </source>
</evidence>
<dbReference type="CDD" id="cd21176">
    <property type="entry name" value="LPMO_auxiliary-like"/>
    <property type="match status" value="1"/>
</dbReference>
<feature type="domain" description="Copper acquisition factor BIM1-like" evidence="10">
    <location>
        <begin position="17"/>
        <end position="172"/>
    </location>
</feature>
<keyword evidence="2" id="KW-1003">Cell membrane</keyword>
<protein>
    <recommendedName>
        <fullName evidence="10">Copper acquisition factor BIM1-like domain-containing protein</fullName>
    </recommendedName>
</protein>
<evidence type="ECO:0000313" key="12">
    <source>
        <dbReference type="Proteomes" id="UP000240883"/>
    </source>
</evidence>
<evidence type="ECO:0000256" key="4">
    <source>
        <dbReference type="ARBA" id="ARBA00022729"/>
    </source>
</evidence>
<evidence type="ECO:0000256" key="3">
    <source>
        <dbReference type="ARBA" id="ARBA00022622"/>
    </source>
</evidence>
<feature type="compositionally biased region" description="Low complexity" evidence="8">
    <location>
        <begin position="189"/>
        <end position="202"/>
    </location>
</feature>
<gene>
    <name evidence="11" type="ORF">BS50DRAFT_644358</name>
</gene>